<accession>A0A6J4R2T6</accession>
<dbReference type="EMBL" id="CADCVF010000058">
    <property type="protein sequence ID" value="CAA9462476.1"/>
    <property type="molecule type" value="Genomic_DNA"/>
</dbReference>
<name>A0A6J4R2T6_9ACTN</name>
<proteinExistence type="predicted"/>
<gene>
    <name evidence="1" type="ORF">AVDCRST_MAG58-2737</name>
</gene>
<dbReference type="AlphaFoldDB" id="A0A6J4R2T6"/>
<organism evidence="1">
    <name type="scientific">uncultured Rubrobacteraceae bacterium</name>
    <dbReference type="NCBI Taxonomy" id="349277"/>
    <lineage>
        <taxon>Bacteria</taxon>
        <taxon>Bacillati</taxon>
        <taxon>Actinomycetota</taxon>
        <taxon>Rubrobacteria</taxon>
        <taxon>Rubrobacterales</taxon>
        <taxon>Rubrobacteraceae</taxon>
        <taxon>environmental samples</taxon>
    </lineage>
</organism>
<sequence>MVVKGRIKAPIHLPYGFDLGSNGEGLNHPSPPRQKAIQLLGGYRRGHRAAGRVEGEIALARRSEKRPPHGLKGFWVGWRPWSFSLLGMVRIRQTENA</sequence>
<protein>
    <submittedName>
        <fullName evidence="1">Uncharacterized protein</fullName>
    </submittedName>
</protein>
<evidence type="ECO:0000313" key="1">
    <source>
        <dbReference type="EMBL" id="CAA9462476.1"/>
    </source>
</evidence>
<reference evidence="1" key="1">
    <citation type="submission" date="2020-02" db="EMBL/GenBank/DDBJ databases">
        <authorList>
            <person name="Meier V. D."/>
        </authorList>
    </citation>
    <scope>NUCLEOTIDE SEQUENCE</scope>
    <source>
        <strain evidence="1">AVDCRST_MAG58</strain>
    </source>
</reference>